<sequence length="284" mass="31667">MASFTDTSSRTEVDAAADIARLAADRVDAVSPDTADVFTYTVRNDETQQFHSLEKYLPNPRRQRGTTAVLDADSLNLLLGKVQQLDALGFADRASNRVTAILNYEGWGDHRIALHLKHSREWQHWSQLDGEFLPQARFADHLQDGLSEIYNPPAADLVEIVRKFQAKRSLSFKSARDIANGEVQFEYVEETSDAGGGTAGTIEIPQVLTLRLPIYERGARYELLANFMYRLGPQGVAFGYKLDRAQEVVDAAFDAEVEKITDSLPVAYGPAPEPVQPFSNEYSR</sequence>
<dbReference type="EMBL" id="MVII01000019">
    <property type="protein sequence ID" value="ORB55314.1"/>
    <property type="molecule type" value="Genomic_DNA"/>
</dbReference>
<organism evidence="1 2">
    <name type="scientific">Mycobacteroides saopaulense</name>
    <dbReference type="NCBI Taxonomy" id="1578165"/>
    <lineage>
        <taxon>Bacteria</taxon>
        <taxon>Bacillati</taxon>
        <taxon>Actinomycetota</taxon>
        <taxon>Actinomycetes</taxon>
        <taxon>Mycobacteriales</taxon>
        <taxon>Mycobacteriaceae</taxon>
        <taxon>Mycobacteroides</taxon>
    </lineage>
</organism>
<proteinExistence type="predicted"/>
<evidence type="ECO:0000313" key="1">
    <source>
        <dbReference type="EMBL" id="ORB55314.1"/>
    </source>
</evidence>
<comment type="caution">
    <text evidence="1">The sequence shown here is derived from an EMBL/GenBank/DDBJ whole genome shotgun (WGS) entry which is preliminary data.</text>
</comment>
<dbReference type="Proteomes" id="UP000192434">
    <property type="component" value="Unassembled WGS sequence"/>
</dbReference>
<gene>
    <name evidence="1" type="ORF">BST43_15740</name>
</gene>
<protein>
    <recommendedName>
        <fullName evidence="3">DUF2303 domain-containing protein</fullName>
    </recommendedName>
</protein>
<reference evidence="1 2" key="1">
    <citation type="submission" date="2016-12" db="EMBL/GenBank/DDBJ databases">
        <title>The new phylogeny of genus Mycobacterium.</title>
        <authorList>
            <person name="Tortoli E."/>
            <person name="Trovato A."/>
            <person name="Cirillo D.M."/>
        </authorList>
    </citation>
    <scope>NUCLEOTIDE SEQUENCE [LARGE SCALE GENOMIC DNA]</scope>
    <source>
        <strain evidence="1 2">CCUG 66554</strain>
    </source>
</reference>
<accession>A0A1X0J0Q3</accession>
<dbReference type="Pfam" id="PF10065">
    <property type="entry name" value="DUF2303"/>
    <property type="match status" value="1"/>
</dbReference>
<evidence type="ECO:0008006" key="3">
    <source>
        <dbReference type="Google" id="ProtNLM"/>
    </source>
</evidence>
<dbReference type="InterPro" id="IPR019276">
    <property type="entry name" value="DUF2303"/>
</dbReference>
<evidence type="ECO:0000313" key="2">
    <source>
        <dbReference type="Proteomes" id="UP000192434"/>
    </source>
</evidence>
<dbReference type="OrthoDB" id="4548805at2"/>
<dbReference type="RefSeq" id="WP_054491521.1">
    <property type="nucleotide sequence ID" value="NZ_MVII01000019.1"/>
</dbReference>
<dbReference type="AlphaFoldDB" id="A0A1X0J0Q3"/>
<name>A0A1X0J0Q3_9MYCO</name>